<name>A0A2H1IVM5_9MICO</name>
<dbReference type="InterPro" id="IPR000262">
    <property type="entry name" value="FMN-dep_DH"/>
</dbReference>
<dbReference type="InterPro" id="IPR037396">
    <property type="entry name" value="FMN_HAD"/>
</dbReference>
<keyword evidence="4 9" id="KW-0560">Oxidoreductase</keyword>
<feature type="binding site" evidence="7">
    <location>
        <position position="302"/>
    </location>
    <ligand>
        <name>glyoxylate</name>
        <dbReference type="ChEBI" id="CHEBI:36655"/>
    </ligand>
</feature>
<dbReference type="InterPro" id="IPR008259">
    <property type="entry name" value="FMN_hydac_DH_AS"/>
</dbReference>
<evidence type="ECO:0000256" key="3">
    <source>
        <dbReference type="ARBA" id="ARBA00022643"/>
    </source>
</evidence>
<evidence type="ECO:0000313" key="10">
    <source>
        <dbReference type="Proteomes" id="UP000234342"/>
    </source>
</evidence>
<dbReference type="FunFam" id="3.20.20.70:FF:000029">
    <property type="entry name" value="L-lactate dehydrogenase"/>
    <property type="match status" value="1"/>
</dbReference>
<evidence type="ECO:0000256" key="4">
    <source>
        <dbReference type="ARBA" id="ARBA00023002"/>
    </source>
</evidence>
<dbReference type="PANTHER" id="PTHR10578:SF107">
    <property type="entry name" value="2-HYDROXYACID OXIDASE 1"/>
    <property type="match status" value="1"/>
</dbReference>
<dbReference type="AlphaFoldDB" id="A0A2H1IVM5"/>
<reference evidence="10" key="1">
    <citation type="submission" date="2017-03" db="EMBL/GenBank/DDBJ databases">
        <authorList>
            <person name="Monnet C."/>
        </authorList>
    </citation>
    <scope>NUCLEOTIDE SEQUENCE [LARGE SCALE GENOMIC DNA]</scope>
    <source>
        <strain evidence="10">P10</strain>
    </source>
</reference>
<evidence type="ECO:0000256" key="5">
    <source>
        <dbReference type="ARBA" id="ARBA00024042"/>
    </source>
</evidence>
<evidence type="ECO:0000256" key="6">
    <source>
        <dbReference type="PIRSR" id="PIRSR000138-1"/>
    </source>
</evidence>
<evidence type="ECO:0000256" key="1">
    <source>
        <dbReference type="ARBA" id="ARBA00001917"/>
    </source>
</evidence>
<feature type="binding site" evidence="7">
    <location>
        <position position="185"/>
    </location>
    <ligand>
        <name>FMN</name>
        <dbReference type="ChEBI" id="CHEBI:58210"/>
    </ligand>
</feature>
<dbReference type="EMBL" id="FXZE01000004">
    <property type="protein sequence ID" value="SMX79235.1"/>
    <property type="molecule type" value="Genomic_DNA"/>
</dbReference>
<gene>
    <name evidence="9" type="ORF">BANT10_01337</name>
</gene>
<feature type="binding site" evidence="7">
    <location>
        <begin position="106"/>
        <end position="108"/>
    </location>
    <ligand>
        <name>FMN</name>
        <dbReference type="ChEBI" id="CHEBI:58210"/>
    </ligand>
</feature>
<dbReference type="PIRSF" id="PIRSF000138">
    <property type="entry name" value="Al-hdrx_acd_dh"/>
    <property type="match status" value="1"/>
</dbReference>
<evidence type="ECO:0000259" key="8">
    <source>
        <dbReference type="PROSITE" id="PS51349"/>
    </source>
</evidence>
<sequence length="423" mass="45775">MKRQLPDVKELAPLLQFGLPRLDRVAARLDSAADIWDLRRIAKRVTPTAPFDYVDGGALDEYTLRKNRQAFADVELLPRILHGVDAPNTSTTIAGQHTALPFGIAPTGYTRMMHSEGETGGVRAATKAGIPFSLSTMGTRSIEEVAQAAPGSTRWFQLYLWKDRERSLDLLQRAQASGYETLLVTVDTPITGQRLRDQRNGLSIPPKLTLKTILDASYRPGWWFNFLTTEPPKYASLSNTSQSLAEMTRTMFDPTLDLDDLKWIREQWKGSLFVKGVLTADDASRARSIGADGLVVSNHGGRQLDRAPDSLTALAEVRAAVGEDMELILDSGIMSGTDVVAALCAGADFVLIGRAYLYGLMAGGQRGVEKAIDLIRAEIRTAMGLMGARTVSDLGPHLARGLPTVPGLPADIAGEHLTPGAGA</sequence>
<dbReference type="SUPFAM" id="SSF51395">
    <property type="entry name" value="FMN-linked oxidoreductases"/>
    <property type="match status" value="1"/>
</dbReference>
<dbReference type="InterPro" id="IPR012133">
    <property type="entry name" value="Alpha-hydoxy_acid_DH_FMN"/>
</dbReference>
<dbReference type="EC" id="1.1.2.3" evidence="9"/>
<feature type="binding site" evidence="7">
    <location>
        <position position="275"/>
    </location>
    <ligand>
        <name>FMN</name>
        <dbReference type="ChEBI" id="CHEBI:58210"/>
    </ligand>
</feature>
<feature type="active site" description="Proton acceptor" evidence="6">
    <location>
        <position position="299"/>
    </location>
</feature>
<feature type="binding site" evidence="7">
    <location>
        <position position="299"/>
    </location>
    <ligand>
        <name>glyoxylate</name>
        <dbReference type="ChEBI" id="CHEBI:36655"/>
    </ligand>
</feature>
<feature type="binding site" evidence="7">
    <location>
        <position position="135"/>
    </location>
    <ligand>
        <name>FMN</name>
        <dbReference type="ChEBI" id="CHEBI:58210"/>
    </ligand>
</feature>
<dbReference type="InterPro" id="IPR013785">
    <property type="entry name" value="Aldolase_TIM"/>
</dbReference>
<protein>
    <submittedName>
        <fullName evidence="9">L-lactate dehydrogenase (Cytochrome)</fullName>
        <ecNumber evidence="9">1.1.2.3</ecNumber>
    </submittedName>
</protein>
<feature type="binding site" evidence="7">
    <location>
        <position position="194"/>
    </location>
    <ligand>
        <name>glyoxylate</name>
        <dbReference type="ChEBI" id="CHEBI:36655"/>
    </ligand>
</feature>
<feature type="domain" description="FMN hydroxy acid dehydrogenase" evidence="8">
    <location>
        <begin position="27"/>
        <end position="404"/>
    </location>
</feature>
<dbReference type="CDD" id="cd02809">
    <property type="entry name" value="alpha_hydroxyacid_oxid_FMN"/>
    <property type="match status" value="1"/>
</dbReference>
<accession>A0A2H1IVM5</accession>
<organism evidence="9 10">
    <name type="scientific">Brevibacterium antiquum</name>
    <dbReference type="NCBI Taxonomy" id="234835"/>
    <lineage>
        <taxon>Bacteria</taxon>
        <taxon>Bacillati</taxon>
        <taxon>Actinomycetota</taxon>
        <taxon>Actinomycetes</taxon>
        <taxon>Micrococcales</taxon>
        <taxon>Brevibacteriaceae</taxon>
        <taxon>Brevibacterium</taxon>
    </lineage>
</organism>
<dbReference type="RefSeq" id="WP_101642607.1">
    <property type="nucleotide sequence ID" value="NZ_FXZE01000004.1"/>
</dbReference>
<comment type="similarity">
    <text evidence="5">Belongs to the FMN-dependent alpha-hydroxy acid dehydrogenase family.</text>
</comment>
<comment type="cofactor">
    <cofactor evidence="1">
        <name>FMN</name>
        <dbReference type="ChEBI" id="CHEBI:58210"/>
    </cofactor>
</comment>
<keyword evidence="10" id="KW-1185">Reference proteome</keyword>
<feature type="binding site" evidence="7">
    <location>
        <position position="53"/>
    </location>
    <ligand>
        <name>glyoxylate</name>
        <dbReference type="ChEBI" id="CHEBI:36655"/>
    </ligand>
</feature>
<dbReference type="PANTHER" id="PTHR10578">
    <property type="entry name" value="S -2-HYDROXY-ACID OXIDASE-RELATED"/>
    <property type="match status" value="1"/>
</dbReference>
<evidence type="ECO:0000256" key="2">
    <source>
        <dbReference type="ARBA" id="ARBA00022630"/>
    </source>
</evidence>
<keyword evidence="3 7" id="KW-0288">FMN</keyword>
<evidence type="ECO:0000313" key="9">
    <source>
        <dbReference type="EMBL" id="SMX79235.1"/>
    </source>
</evidence>
<feature type="binding site" evidence="7">
    <location>
        <position position="159"/>
    </location>
    <ligand>
        <name>glyoxylate</name>
        <dbReference type="ChEBI" id="CHEBI:36655"/>
    </ligand>
</feature>
<dbReference type="Pfam" id="PF01070">
    <property type="entry name" value="FMN_dh"/>
    <property type="match status" value="1"/>
</dbReference>
<keyword evidence="2 7" id="KW-0285">Flavoprotein</keyword>
<dbReference type="GO" id="GO:0010181">
    <property type="term" value="F:FMN binding"/>
    <property type="evidence" value="ECO:0007669"/>
    <property type="project" value="InterPro"/>
</dbReference>
<dbReference type="Gene3D" id="3.20.20.70">
    <property type="entry name" value="Aldolase class I"/>
    <property type="match status" value="1"/>
</dbReference>
<dbReference type="PROSITE" id="PS00557">
    <property type="entry name" value="FMN_HYDROXY_ACID_DH_1"/>
    <property type="match status" value="1"/>
</dbReference>
<proteinExistence type="inferred from homology"/>
<evidence type="ECO:0000256" key="7">
    <source>
        <dbReference type="PIRSR" id="PIRSR000138-2"/>
    </source>
</evidence>
<feature type="binding site" evidence="7">
    <location>
        <begin position="353"/>
        <end position="354"/>
    </location>
    <ligand>
        <name>FMN</name>
        <dbReference type="ChEBI" id="CHEBI:58210"/>
    </ligand>
</feature>
<dbReference type="Proteomes" id="UP000234342">
    <property type="component" value="Unassembled WGS sequence"/>
</dbReference>
<dbReference type="GO" id="GO:0004460">
    <property type="term" value="F:L-lactate dehydrogenase (cytochrome) activity"/>
    <property type="evidence" value="ECO:0007669"/>
    <property type="project" value="UniProtKB-EC"/>
</dbReference>
<feature type="binding site" evidence="7">
    <location>
        <position position="297"/>
    </location>
    <ligand>
        <name>FMN</name>
        <dbReference type="ChEBI" id="CHEBI:58210"/>
    </ligand>
</feature>
<dbReference type="PROSITE" id="PS51349">
    <property type="entry name" value="FMN_HYDROXY_ACID_DH_2"/>
    <property type="match status" value="1"/>
</dbReference>
<feature type="binding site" evidence="7">
    <location>
        <position position="157"/>
    </location>
    <ligand>
        <name>FMN</name>
        <dbReference type="ChEBI" id="CHEBI:58210"/>
    </ligand>
</feature>